<evidence type="ECO:0000256" key="12">
    <source>
        <dbReference type="ARBA" id="ARBA00023157"/>
    </source>
</evidence>
<dbReference type="Pfam" id="PF05676">
    <property type="entry name" value="NDUF_B7"/>
    <property type="match status" value="1"/>
</dbReference>
<dbReference type="PANTHER" id="PTHR20900:SF0">
    <property type="entry name" value="NADH DEHYDROGENASE [UBIQUINONE] 1 BETA SUBCOMPLEX SUBUNIT 7"/>
    <property type="match status" value="1"/>
</dbReference>
<gene>
    <name evidence="13" type="ORF">CUNI_LOCUS6761</name>
</gene>
<evidence type="ECO:0000313" key="14">
    <source>
        <dbReference type="Proteomes" id="UP000678393"/>
    </source>
</evidence>
<dbReference type="InterPro" id="IPR008698">
    <property type="entry name" value="NDUB7"/>
</dbReference>
<evidence type="ECO:0000313" key="13">
    <source>
        <dbReference type="EMBL" id="CAG5121203.1"/>
    </source>
</evidence>
<dbReference type="OrthoDB" id="268414at2759"/>
<keyword evidence="11" id="KW-0472">Membrane</keyword>
<comment type="caution">
    <text evidence="13">The sequence shown here is derived from an EMBL/GenBank/DDBJ whole genome shotgun (WGS) entry which is preliminary data.</text>
</comment>
<keyword evidence="7" id="KW-0679">Respiratory chain</keyword>
<dbReference type="Proteomes" id="UP000678393">
    <property type="component" value="Unassembled WGS sequence"/>
</dbReference>
<dbReference type="PANTHER" id="PTHR20900">
    <property type="entry name" value="NADH:UBIQUINONE OXIDOREDUCTASE B18-LIKE SUBUNIT"/>
    <property type="match status" value="1"/>
</dbReference>
<evidence type="ECO:0000256" key="9">
    <source>
        <dbReference type="ARBA" id="ARBA00022982"/>
    </source>
</evidence>
<evidence type="ECO:0000256" key="1">
    <source>
        <dbReference type="ARBA" id="ARBA00003195"/>
    </source>
</evidence>
<keyword evidence="12" id="KW-1015">Disulfide bond</keyword>
<evidence type="ECO:0000256" key="7">
    <source>
        <dbReference type="ARBA" id="ARBA00022660"/>
    </source>
</evidence>
<comment type="subcellular location">
    <subcellularLocation>
        <location evidence="3">Mitochondrion inner membrane</location>
        <topology evidence="3">Peripheral membrane protein</topology>
    </subcellularLocation>
    <subcellularLocation>
        <location evidence="2">Mitochondrion intermembrane space</location>
    </subcellularLocation>
</comment>
<name>A0A8S3YVU3_9EUPU</name>
<dbReference type="GO" id="GO:0005743">
    <property type="term" value="C:mitochondrial inner membrane"/>
    <property type="evidence" value="ECO:0007669"/>
    <property type="project" value="UniProtKB-SubCell"/>
</dbReference>
<sequence length="127" mass="15508">MGNMWYTYISHPDTAPNVRNPPTFDPLYGFPNGRKERTIKATREELDRANIPLARRDYCVDNWLEFLKCRQDYFPRVKNYCSHQLHQWEECQREDSILRIKEWEREKRLKERAKRKACRENLEAMAE</sequence>
<evidence type="ECO:0000256" key="4">
    <source>
        <dbReference type="ARBA" id="ARBA00008006"/>
    </source>
</evidence>
<reference evidence="13" key="1">
    <citation type="submission" date="2021-04" db="EMBL/GenBank/DDBJ databases">
        <authorList>
            <consortium name="Molecular Ecology Group"/>
        </authorList>
    </citation>
    <scope>NUCLEOTIDE SEQUENCE</scope>
</reference>
<keyword evidence="10" id="KW-0496">Mitochondrion</keyword>
<evidence type="ECO:0000256" key="2">
    <source>
        <dbReference type="ARBA" id="ARBA00004569"/>
    </source>
</evidence>
<protein>
    <recommendedName>
        <fullName evidence="5">NADH dehydrogenase [ubiquinone] 1 beta subcomplex subunit 7</fullName>
    </recommendedName>
</protein>
<organism evidence="13 14">
    <name type="scientific">Candidula unifasciata</name>
    <dbReference type="NCBI Taxonomy" id="100452"/>
    <lineage>
        <taxon>Eukaryota</taxon>
        <taxon>Metazoa</taxon>
        <taxon>Spiralia</taxon>
        <taxon>Lophotrochozoa</taxon>
        <taxon>Mollusca</taxon>
        <taxon>Gastropoda</taxon>
        <taxon>Heterobranchia</taxon>
        <taxon>Euthyneura</taxon>
        <taxon>Panpulmonata</taxon>
        <taxon>Eupulmonata</taxon>
        <taxon>Stylommatophora</taxon>
        <taxon>Helicina</taxon>
        <taxon>Helicoidea</taxon>
        <taxon>Geomitridae</taxon>
        <taxon>Candidula</taxon>
    </lineage>
</organism>
<keyword evidence="8" id="KW-0999">Mitochondrion inner membrane</keyword>
<dbReference type="GO" id="GO:0005758">
    <property type="term" value="C:mitochondrial intermembrane space"/>
    <property type="evidence" value="ECO:0007669"/>
    <property type="project" value="UniProtKB-SubCell"/>
</dbReference>
<accession>A0A8S3YVU3</accession>
<evidence type="ECO:0000256" key="5">
    <source>
        <dbReference type="ARBA" id="ARBA00018677"/>
    </source>
</evidence>
<evidence type="ECO:0000256" key="11">
    <source>
        <dbReference type="ARBA" id="ARBA00023136"/>
    </source>
</evidence>
<comment type="similarity">
    <text evidence="4">Belongs to the complex I NDUFB7 subunit family.</text>
</comment>
<keyword evidence="6" id="KW-0813">Transport</keyword>
<keyword evidence="14" id="KW-1185">Reference proteome</keyword>
<proteinExistence type="inferred from homology"/>
<evidence type="ECO:0000256" key="6">
    <source>
        <dbReference type="ARBA" id="ARBA00022448"/>
    </source>
</evidence>
<dbReference type="AlphaFoldDB" id="A0A8S3YVU3"/>
<keyword evidence="9" id="KW-0249">Electron transport</keyword>
<evidence type="ECO:0000256" key="8">
    <source>
        <dbReference type="ARBA" id="ARBA00022792"/>
    </source>
</evidence>
<dbReference type="EMBL" id="CAJHNH020001037">
    <property type="protein sequence ID" value="CAG5121203.1"/>
    <property type="molecule type" value="Genomic_DNA"/>
</dbReference>
<evidence type="ECO:0000256" key="3">
    <source>
        <dbReference type="ARBA" id="ARBA00004637"/>
    </source>
</evidence>
<evidence type="ECO:0000256" key="10">
    <source>
        <dbReference type="ARBA" id="ARBA00023128"/>
    </source>
</evidence>
<comment type="function">
    <text evidence="1">Accessory subunit of the mitochondrial membrane respiratory chain NADH dehydrogenase (Complex I), that is believed not to be involved in catalysis. Complex I functions in the transfer of electrons from NADH to the respiratory chain. The immediate electron acceptor for the enzyme is believed to be ubiquinone.</text>
</comment>